<proteinExistence type="predicted"/>
<comment type="caution">
    <text evidence="1">The sequence shown here is derived from an EMBL/GenBank/DDBJ whole genome shotgun (WGS) entry which is preliminary data.</text>
</comment>
<accession>A0AAN9QQ79</accession>
<name>A0AAN9QQ79_CANGL</name>
<dbReference type="EMBL" id="JAYMYQ010000004">
    <property type="protein sequence ID" value="KAK7339408.1"/>
    <property type="molecule type" value="Genomic_DNA"/>
</dbReference>
<dbReference type="AlphaFoldDB" id="A0AAN9QQ79"/>
<dbReference type="Proteomes" id="UP001367508">
    <property type="component" value="Unassembled WGS sequence"/>
</dbReference>
<evidence type="ECO:0000313" key="2">
    <source>
        <dbReference type="Proteomes" id="UP001367508"/>
    </source>
</evidence>
<protein>
    <submittedName>
        <fullName evidence="1">Uncharacterized protein</fullName>
    </submittedName>
</protein>
<sequence length="195" mass="22629">MPKKELRLSIFLHLLRCRLDHDLTNCKRTNTQALAHSSHGHEETIQTRQRKMPMQSILYWVHQEIHGLSRNAYHAHYPGSEIVFTYSWSFLWTLQTLLPPLAFYEGVGSIVASIFISVPRSVLVVLVCDKDVKSIWPMQFAYKSRTPKCMASLSQYMESSCMHFGGLHHTPSNVKQQHYFQILARFINIQSKLNV</sequence>
<reference evidence="1 2" key="1">
    <citation type="submission" date="2024-01" db="EMBL/GenBank/DDBJ databases">
        <title>The genomes of 5 underutilized Papilionoideae crops provide insights into root nodulation and disease resistanc.</title>
        <authorList>
            <person name="Jiang F."/>
        </authorList>
    </citation>
    <scope>NUCLEOTIDE SEQUENCE [LARGE SCALE GENOMIC DNA]</scope>
    <source>
        <strain evidence="1">LVBAO_FW01</strain>
        <tissue evidence="1">Leaves</tissue>
    </source>
</reference>
<keyword evidence="2" id="KW-1185">Reference proteome</keyword>
<organism evidence="1 2">
    <name type="scientific">Canavalia gladiata</name>
    <name type="common">Sword bean</name>
    <name type="synonym">Dolichos gladiatus</name>
    <dbReference type="NCBI Taxonomy" id="3824"/>
    <lineage>
        <taxon>Eukaryota</taxon>
        <taxon>Viridiplantae</taxon>
        <taxon>Streptophyta</taxon>
        <taxon>Embryophyta</taxon>
        <taxon>Tracheophyta</taxon>
        <taxon>Spermatophyta</taxon>
        <taxon>Magnoliopsida</taxon>
        <taxon>eudicotyledons</taxon>
        <taxon>Gunneridae</taxon>
        <taxon>Pentapetalae</taxon>
        <taxon>rosids</taxon>
        <taxon>fabids</taxon>
        <taxon>Fabales</taxon>
        <taxon>Fabaceae</taxon>
        <taxon>Papilionoideae</taxon>
        <taxon>50 kb inversion clade</taxon>
        <taxon>NPAAA clade</taxon>
        <taxon>indigoferoid/millettioid clade</taxon>
        <taxon>Phaseoleae</taxon>
        <taxon>Canavalia</taxon>
    </lineage>
</organism>
<evidence type="ECO:0000313" key="1">
    <source>
        <dbReference type="EMBL" id="KAK7339408.1"/>
    </source>
</evidence>
<gene>
    <name evidence="1" type="ORF">VNO77_20072</name>
</gene>